<keyword evidence="6" id="KW-1185">Reference proteome</keyword>
<comment type="caution">
    <text evidence="5">The sequence shown here is derived from an EMBL/GenBank/DDBJ whole genome shotgun (WGS) entry which is preliminary data.</text>
</comment>
<evidence type="ECO:0000313" key="6">
    <source>
        <dbReference type="Proteomes" id="UP000217771"/>
    </source>
</evidence>
<dbReference type="GO" id="GO:0045892">
    <property type="term" value="P:negative regulation of DNA-templated transcription"/>
    <property type="evidence" value="ECO:0007669"/>
    <property type="project" value="TreeGrafter"/>
</dbReference>
<name>A0A2A2ETB9_9GAMM</name>
<dbReference type="GO" id="GO:0003700">
    <property type="term" value="F:DNA-binding transcription factor activity"/>
    <property type="evidence" value="ECO:0007669"/>
    <property type="project" value="InterPro"/>
</dbReference>
<dbReference type="InterPro" id="IPR036388">
    <property type="entry name" value="WH-like_DNA-bd_sf"/>
</dbReference>
<evidence type="ECO:0000313" key="5">
    <source>
        <dbReference type="EMBL" id="PAU75587.1"/>
    </source>
</evidence>
<dbReference type="InterPro" id="IPR028978">
    <property type="entry name" value="Chorismate_lyase_/UTRA_dom_sf"/>
</dbReference>
<sequence>MKGKASYSSSLSDYEKKANEIKASTTASTSKRPVALPLYLQVKGHLIRRVLSGEWRPGELLPSEMKLAEEYGLSQGTVRKAIEEMAVEGLVSRHPGRGTFVTSHRGDYQTTRFRRFYSNKTGKRIAGKDSQYISCEKIKADEQLSKQLQVKTGADIVKFVRIRYLGNHPVLLETIYLNSEICPSAEVIFEQKKPDSIYFALEQMFNILVVKVGERLRARAARPDESELLALASNTPLLEVTRLAYSLGGECVECRVSVCGGDDIHYWNQAE</sequence>
<dbReference type="InterPro" id="IPR000524">
    <property type="entry name" value="Tscrpt_reg_HTH_GntR"/>
</dbReference>
<dbReference type="GO" id="GO:0003677">
    <property type="term" value="F:DNA binding"/>
    <property type="evidence" value="ECO:0007669"/>
    <property type="project" value="UniProtKB-KW"/>
</dbReference>
<dbReference type="SUPFAM" id="SSF64288">
    <property type="entry name" value="Chorismate lyase-like"/>
    <property type="match status" value="1"/>
</dbReference>
<keyword evidence="1" id="KW-0805">Transcription regulation</keyword>
<keyword evidence="3" id="KW-0804">Transcription</keyword>
<dbReference type="OrthoDB" id="7173258at2"/>
<evidence type="ECO:0000259" key="4">
    <source>
        <dbReference type="PROSITE" id="PS50949"/>
    </source>
</evidence>
<dbReference type="Gene3D" id="1.10.10.10">
    <property type="entry name" value="Winged helix-like DNA-binding domain superfamily/Winged helix DNA-binding domain"/>
    <property type="match status" value="1"/>
</dbReference>
<dbReference type="Gene3D" id="3.40.1410.10">
    <property type="entry name" value="Chorismate lyase-like"/>
    <property type="match status" value="1"/>
</dbReference>
<proteinExistence type="predicted"/>
<dbReference type="RefSeq" id="WP_095622013.1">
    <property type="nucleotide sequence ID" value="NZ_NSKB01000006.1"/>
</dbReference>
<dbReference type="AlphaFoldDB" id="A0A2A2ETB9"/>
<evidence type="ECO:0000256" key="1">
    <source>
        <dbReference type="ARBA" id="ARBA00023015"/>
    </source>
</evidence>
<dbReference type="PANTHER" id="PTHR44846">
    <property type="entry name" value="MANNOSYL-D-GLYCERATE TRANSPORT/METABOLISM SYSTEM REPRESSOR MNGR-RELATED"/>
    <property type="match status" value="1"/>
</dbReference>
<protein>
    <recommendedName>
        <fullName evidence="4">HTH gntR-type domain-containing protein</fullName>
    </recommendedName>
</protein>
<dbReference type="PROSITE" id="PS50949">
    <property type="entry name" value="HTH_GNTR"/>
    <property type="match status" value="1"/>
</dbReference>
<organism evidence="5 6">
    <name type="scientific">Halomonas salipaludis</name>
    <dbReference type="NCBI Taxonomy" id="2032625"/>
    <lineage>
        <taxon>Bacteria</taxon>
        <taxon>Pseudomonadati</taxon>
        <taxon>Pseudomonadota</taxon>
        <taxon>Gammaproteobacteria</taxon>
        <taxon>Oceanospirillales</taxon>
        <taxon>Halomonadaceae</taxon>
        <taxon>Halomonas</taxon>
    </lineage>
</organism>
<feature type="domain" description="HTH gntR-type" evidence="4">
    <location>
        <begin position="36"/>
        <end position="104"/>
    </location>
</feature>
<dbReference type="Pfam" id="PF07702">
    <property type="entry name" value="UTRA"/>
    <property type="match status" value="1"/>
</dbReference>
<dbReference type="PANTHER" id="PTHR44846:SF1">
    <property type="entry name" value="MANNOSYL-D-GLYCERATE TRANSPORT_METABOLISM SYSTEM REPRESSOR MNGR-RELATED"/>
    <property type="match status" value="1"/>
</dbReference>
<dbReference type="Pfam" id="PF00392">
    <property type="entry name" value="GntR"/>
    <property type="match status" value="1"/>
</dbReference>
<keyword evidence="2" id="KW-0238">DNA-binding</keyword>
<dbReference type="InterPro" id="IPR036390">
    <property type="entry name" value="WH_DNA-bd_sf"/>
</dbReference>
<dbReference type="PRINTS" id="PR00035">
    <property type="entry name" value="HTHGNTR"/>
</dbReference>
<evidence type="ECO:0000256" key="2">
    <source>
        <dbReference type="ARBA" id="ARBA00023125"/>
    </source>
</evidence>
<dbReference type="InterPro" id="IPR050679">
    <property type="entry name" value="Bact_HTH_transcr_reg"/>
</dbReference>
<evidence type="ECO:0000256" key="3">
    <source>
        <dbReference type="ARBA" id="ARBA00023163"/>
    </source>
</evidence>
<gene>
    <name evidence="5" type="ORF">CK498_16830</name>
</gene>
<accession>A0A2A2ETB9</accession>
<dbReference type="InterPro" id="IPR011663">
    <property type="entry name" value="UTRA"/>
</dbReference>
<dbReference type="SMART" id="SM00345">
    <property type="entry name" value="HTH_GNTR"/>
    <property type="match status" value="1"/>
</dbReference>
<dbReference type="SMART" id="SM00866">
    <property type="entry name" value="UTRA"/>
    <property type="match status" value="1"/>
</dbReference>
<dbReference type="CDD" id="cd07377">
    <property type="entry name" value="WHTH_GntR"/>
    <property type="match status" value="1"/>
</dbReference>
<reference evidence="5 6" key="1">
    <citation type="submission" date="2017-08" db="EMBL/GenBank/DDBJ databases">
        <title>Halomonas alkalisoli sp. nov., isolated from saline alkaline soil.</title>
        <authorList>
            <person name="Wang D."/>
            <person name="Zhang G."/>
        </authorList>
    </citation>
    <scope>NUCLEOTIDE SEQUENCE [LARGE SCALE GENOMIC DNA]</scope>
    <source>
        <strain evidence="5 6">WRN001</strain>
    </source>
</reference>
<dbReference type="SUPFAM" id="SSF46785">
    <property type="entry name" value="Winged helix' DNA-binding domain"/>
    <property type="match status" value="1"/>
</dbReference>
<dbReference type="Proteomes" id="UP000217771">
    <property type="component" value="Unassembled WGS sequence"/>
</dbReference>
<dbReference type="EMBL" id="NSKB01000006">
    <property type="protein sequence ID" value="PAU75587.1"/>
    <property type="molecule type" value="Genomic_DNA"/>
</dbReference>